<gene>
    <name evidence="1" type="ORF">KC909_05745</name>
</gene>
<dbReference type="EMBL" id="JAGQLK010000149">
    <property type="protein sequence ID" value="MCA9383837.1"/>
    <property type="molecule type" value="Genomic_DNA"/>
</dbReference>
<reference evidence="1" key="1">
    <citation type="submission" date="2020-04" db="EMBL/GenBank/DDBJ databases">
        <authorList>
            <person name="Zhang T."/>
        </authorList>
    </citation>
    <scope>NUCLEOTIDE SEQUENCE</scope>
    <source>
        <strain evidence="1">HKST-UBA14</strain>
    </source>
</reference>
<protein>
    <submittedName>
        <fullName evidence="1">Uncharacterized protein</fullName>
    </submittedName>
</protein>
<dbReference type="AlphaFoldDB" id="A0A955L6M9"/>
<dbReference type="Proteomes" id="UP000783287">
    <property type="component" value="Unassembled WGS sequence"/>
</dbReference>
<comment type="caution">
    <text evidence="1">The sequence shown here is derived from an EMBL/GenBank/DDBJ whole genome shotgun (WGS) entry which is preliminary data.</text>
</comment>
<sequence length="286" mass="32099">MMSNGKFSQLFQRVTARFRPQPTVTPEQYFQDVADVTNIFWAYHLLRVSEGAREFLIHQPMPDSFLEGIDSELRFVQTIGSQMGLALNASLLESWSEMMNRNSMPGSEVYYYPELQQSDFLAELVNRINYNSAFHSKISAARTVESIRTGSIIKSGIETGAKTVPYLHGLSYVYDYISARATSMAVSAIDVNYLMQAQADLGFDLVRIPPYGKIIMKGFKDPVEGILDPASSSGIARDAIKDMRIEEGEGKTYMCPARRRMSQECSGFLMGALHGIVPRLNIMQQD</sequence>
<feature type="non-terminal residue" evidence="1">
    <location>
        <position position="286"/>
    </location>
</feature>
<evidence type="ECO:0000313" key="2">
    <source>
        <dbReference type="Proteomes" id="UP000783287"/>
    </source>
</evidence>
<reference evidence="1" key="2">
    <citation type="journal article" date="2021" name="Microbiome">
        <title>Successional dynamics and alternative stable states in a saline activated sludge microbial community over 9 years.</title>
        <authorList>
            <person name="Wang Y."/>
            <person name="Ye J."/>
            <person name="Ju F."/>
            <person name="Liu L."/>
            <person name="Boyd J.A."/>
            <person name="Deng Y."/>
            <person name="Parks D.H."/>
            <person name="Jiang X."/>
            <person name="Yin X."/>
            <person name="Woodcroft B.J."/>
            <person name="Tyson G.W."/>
            <person name="Hugenholtz P."/>
            <person name="Polz M.F."/>
            <person name="Zhang T."/>
        </authorList>
    </citation>
    <scope>NUCLEOTIDE SEQUENCE</scope>
    <source>
        <strain evidence="1">HKST-UBA14</strain>
    </source>
</reference>
<organism evidence="1 2">
    <name type="scientific">Candidatus Dojkabacteria bacterium</name>
    <dbReference type="NCBI Taxonomy" id="2099670"/>
    <lineage>
        <taxon>Bacteria</taxon>
        <taxon>Candidatus Dojkabacteria</taxon>
    </lineage>
</organism>
<name>A0A955L6M9_9BACT</name>
<evidence type="ECO:0000313" key="1">
    <source>
        <dbReference type="EMBL" id="MCA9383837.1"/>
    </source>
</evidence>
<accession>A0A955L6M9</accession>
<proteinExistence type="predicted"/>